<keyword evidence="6 8" id="KW-0503">Monooxygenase</keyword>
<sequence>MISLLSLALVLILFEPLATYLWDSKNLRRFPNATTLSGVSNLSYILQRWRGFRSKEIHAAHERHPILRVGPNSVSFSSPDAIRAIYGHSTACIKGGTYSTAAGGHPSLLDVVHKGEHARKRRILSHAFATRNLEQWEFKVTDKVQRLVGQFDRICREATAGDGCVPPTIDYRRWTNLFTVEAITDIALSQHLGCLERGNDLVAIQTHNGGEKTVGYIDCLHAGKRATSVLIWSTTWFQFSRSVLRKLPGYFRSQWEKGQDFDELIQHLVRQRIKRYKDGEELDDLVGCLLEDKVGTARNLEIGETEAEVSTLLDAGSDTTAIALAHVMYCLLKTPTALARLREELDSALHDDGDIATYASVKNLPYLHACLDESMRLFPPVSFGLNRLTPPDGLMIDGHWIPGNTIVAVPAYTAHRNPRLFPEPERYEPERWLKDGNKEAQASYIPFSAGARGCIGRNISYIEQTVLTATLLRRYDFSLPYPEWELGHEEAFNLWPGPLPLTIKRREATA</sequence>
<dbReference type="InterPro" id="IPR002403">
    <property type="entry name" value="Cyt_P450_E_grp-IV"/>
</dbReference>
<feature type="binding site" description="axial binding residue" evidence="7">
    <location>
        <position position="454"/>
    </location>
    <ligand>
        <name>heme</name>
        <dbReference type="ChEBI" id="CHEBI:30413"/>
    </ligand>
    <ligandPart>
        <name>Fe</name>
        <dbReference type="ChEBI" id="CHEBI:18248"/>
    </ligandPart>
</feature>
<keyword evidence="5 7" id="KW-0408">Iron</keyword>
<evidence type="ECO:0000256" key="6">
    <source>
        <dbReference type="ARBA" id="ARBA00023033"/>
    </source>
</evidence>
<keyword evidence="3 7" id="KW-0349">Heme</keyword>
<proteinExistence type="inferred from homology"/>
<evidence type="ECO:0000256" key="5">
    <source>
        <dbReference type="ARBA" id="ARBA00023004"/>
    </source>
</evidence>
<keyword evidence="9" id="KW-0732">Signal</keyword>
<comment type="caution">
    <text evidence="10">The sequence shown here is derived from an EMBL/GenBank/DDBJ whole genome shotgun (WGS) entry which is preliminary data.</text>
</comment>
<reference evidence="10" key="1">
    <citation type="submission" date="2023-06" db="EMBL/GenBank/DDBJ databases">
        <title>Genome-scale phylogeny and comparative genomics of the fungal order Sordariales.</title>
        <authorList>
            <consortium name="Lawrence Berkeley National Laboratory"/>
            <person name="Hensen N."/>
            <person name="Bonometti L."/>
            <person name="Westerberg I."/>
            <person name="Brannstrom I.O."/>
            <person name="Guillou S."/>
            <person name="Cros-Aarteil S."/>
            <person name="Calhoun S."/>
            <person name="Haridas S."/>
            <person name="Kuo A."/>
            <person name="Mondo S."/>
            <person name="Pangilinan J."/>
            <person name="Riley R."/>
            <person name="Labutti K."/>
            <person name="Andreopoulos B."/>
            <person name="Lipzen A."/>
            <person name="Chen C."/>
            <person name="Yanf M."/>
            <person name="Daum C."/>
            <person name="Ng V."/>
            <person name="Clum A."/>
            <person name="Steindorff A."/>
            <person name="Ohm R."/>
            <person name="Martin F."/>
            <person name="Silar P."/>
            <person name="Natvig D."/>
            <person name="Lalanne C."/>
            <person name="Gautier V."/>
            <person name="Ament-Velasquez S.L."/>
            <person name="Kruys A."/>
            <person name="Hutchinson M.I."/>
            <person name="Powell A.J."/>
            <person name="Barry K."/>
            <person name="Miller A.N."/>
            <person name="Grigoriev I.V."/>
            <person name="Debuchy R."/>
            <person name="Gladieux P."/>
            <person name="Thoren M.H."/>
            <person name="Johannesson H."/>
        </authorList>
    </citation>
    <scope>NUCLEOTIDE SEQUENCE</scope>
    <source>
        <strain evidence="10">8032-3</strain>
    </source>
</reference>
<evidence type="ECO:0000256" key="1">
    <source>
        <dbReference type="ARBA" id="ARBA00001971"/>
    </source>
</evidence>
<evidence type="ECO:0000256" key="3">
    <source>
        <dbReference type="ARBA" id="ARBA00022617"/>
    </source>
</evidence>
<dbReference type="SUPFAM" id="SSF48264">
    <property type="entry name" value="Cytochrome P450"/>
    <property type="match status" value="1"/>
</dbReference>
<feature type="chain" id="PRO_5042502818" evidence="9">
    <location>
        <begin position="20"/>
        <end position="510"/>
    </location>
</feature>
<dbReference type="InterPro" id="IPR001128">
    <property type="entry name" value="Cyt_P450"/>
</dbReference>
<evidence type="ECO:0000256" key="9">
    <source>
        <dbReference type="SAM" id="SignalP"/>
    </source>
</evidence>
<dbReference type="GO" id="GO:0020037">
    <property type="term" value="F:heme binding"/>
    <property type="evidence" value="ECO:0007669"/>
    <property type="project" value="InterPro"/>
</dbReference>
<keyword evidence="4 7" id="KW-0479">Metal-binding</keyword>
<evidence type="ECO:0000256" key="2">
    <source>
        <dbReference type="ARBA" id="ARBA00010617"/>
    </source>
</evidence>
<dbReference type="InterPro" id="IPR050121">
    <property type="entry name" value="Cytochrome_P450_monoxygenase"/>
</dbReference>
<evidence type="ECO:0000313" key="10">
    <source>
        <dbReference type="EMBL" id="KAK1763843.1"/>
    </source>
</evidence>
<dbReference type="CDD" id="cd11061">
    <property type="entry name" value="CYP67-like"/>
    <property type="match status" value="1"/>
</dbReference>
<gene>
    <name evidence="10" type="ORF">QBC33DRAFT_596568</name>
</gene>
<evidence type="ECO:0000256" key="4">
    <source>
        <dbReference type="ARBA" id="ARBA00022723"/>
    </source>
</evidence>
<feature type="signal peptide" evidence="9">
    <location>
        <begin position="1"/>
        <end position="19"/>
    </location>
</feature>
<dbReference type="GO" id="GO:0005506">
    <property type="term" value="F:iron ion binding"/>
    <property type="evidence" value="ECO:0007669"/>
    <property type="project" value="InterPro"/>
</dbReference>
<organism evidence="10 11">
    <name type="scientific">Phialemonium atrogriseum</name>
    <dbReference type="NCBI Taxonomy" id="1093897"/>
    <lineage>
        <taxon>Eukaryota</taxon>
        <taxon>Fungi</taxon>
        <taxon>Dikarya</taxon>
        <taxon>Ascomycota</taxon>
        <taxon>Pezizomycotina</taxon>
        <taxon>Sordariomycetes</taxon>
        <taxon>Sordariomycetidae</taxon>
        <taxon>Cephalothecales</taxon>
        <taxon>Cephalothecaceae</taxon>
        <taxon>Phialemonium</taxon>
    </lineage>
</organism>
<comment type="cofactor">
    <cofactor evidence="1 7">
        <name>heme</name>
        <dbReference type="ChEBI" id="CHEBI:30413"/>
    </cofactor>
</comment>
<keyword evidence="11" id="KW-1185">Reference proteome</keyword>
<dbReference type="InterPro" id="IPR017972">
    <property type="entry name" value="Cyt_P450_CS"/>
</dbReference>
<protein>
    <submittedName>
        <fullName evidence="10">Cytochrome P450</fullName>
    </submittedName>
</protein>
<dbReference type="GO" id="GO:0016705">
    <property type="term" value="F:oxidoreductase activity, acting on paired donors, with incorporation or reduction of molecular oxygen"/>
    <property type="evidence" value="ECO:0007669"/>
    <property type="project" value="InterPro"/>
</dbReference>
<evidence type="ECO:0000313" key="11">
    <source>
        <dbReference type="Proteomes" id="UP001244011"/>
    </source>
</evidence>
<dbReference type="Gene3D" id="1.10.630.10">
    <property type="entry name" value="Cytochrome P450"/>
    <property type="match status" value="1"/>
</dbReference>
<comment type="similarity">
    <text evidence="2 8">Belongs to the cytochrome P450 family.</text>
</comment>
<keyword evidence="8" id="KW-0560">Oxidoreductase</keyword>
<dbReference type="PANTHER" id="PTHR24305">
    <property type="entry name" value="CYTOCHROME P450"/>
    <property type="match status" value="1"/>
</dbReference>
<dbReference type="PRINTS" id="PR00465">
    <property type="entry name" value="EP450IV"/>
</dbReference>
<dbReference type="PRINTS" id="PR00385">
    <property type="entry name" value="P450"/>
</dbReference>
<dbReference type="EMBL" id="MU839024">
    <property type="protein sequence ID" value="KAK1763843.1"/>
    <property type="molecule type" value="Genomic_DNA"/>
</dbReference>
<dbReference type="InterPro" id="IPR036396">
    <property type="entry name" value="Cyt_P450_sf"/>
</dbReference>
<evidence type="ECO:0000256" key="8">
    <source>
        <dbReference type="RuleBase" id="RU000461"/>
    </source>
</evidence>
<name>A0AAJ0FHZ2_9PEZI</name>
<evidence type="ECO:0000256" key="7">
    <source>
        <dbReference type="PIRSR" id="PIRSR602403-1"/>
    </source>
</evidence>
<dbReference type="Pfam" id="PF00067">
    <property type="entry name" value="p450"/>
    <property type="match status" value="1"/>
</dbReference>
<dbReference type="AlphaFoldDB" id="A0AAJ0FHZ2"/>
<dbReference type="GO" id="GO:0004497">
    <property type="term" value="F:monooxygenase activity"/>
    <property type="evidence" value="ECO:0007669"/>
    <property type="project" value="UniProtKB-KW"/>
</dbReference>
<dbReference type="PROSITE" id="PS00086">
    <property type="entry name" value="CYTOCHROME_P450"/>
    <property type="match status" value="1"/>
</dbReference>
<accession>A0AAJ0FHZ2</accession>
<dbReference type="PANTHER" id="PTHR24305:SF172">
    <property type="entry name" value="P450, PUTATIVE (EUROFUNG)-RELATED"/>
    <property type="match status" value="1"/>
</dbReference>
<dbReference type="Proteomes" id="UP001244011">
    <property type="component" value="Unassembled WGS sequence"/>
</dbReference>
<dbReference type="GeneID" id="85315072"/>
<dbReference type="RefSeq" id="XP_060280056.1">
    <property type="nucleotide sequence ID" value="XM_060431885.1"/>
</dbReference>